<sequence>MKVSFGRACSVALLLLTSSISGLAGAADTLSRIKETQTLTIAHRESSVPFSYIPEGAKQPTGYSVDICLRIADAIKKELKLPNLKVNYLPVSSNNRIQAIMDGKADIECGSTTNNAERRKQVSFTIPHFFSTTRMIVRADSGIKNWTDLKDKKVVTTRGSTTVKLLTERDRVRSLNVRLMEGNDHAESFGMVEKFQADAFAMDDVLLFGFRATAKDPEKYVVVGEPLSMEPYSMMIHKDDRAFKDLVDREISHLMTDGEINKLYDKWFKKPIPPKNTVLNMPMNYLLRDTIRFPTDKVAD</sequence>
<evidence type="ECO:0000313" key="8">
    <source>
        <dbReference type="Proteomes" id="UP000680067"/>
    </source>
</evidence>
<dbReference type="PANTHER" id="PTHR30085">
    <property type="entry name" value="AMINO ACID ABC TRANSPORTER PERMEASE"/>
    <property type="match status" value="1"/>
</dbReference>
<dbReference type="GO" id="GO:0006865">
    <property type="term" value="P:amino acid transport"/>
    <property type="evidence" value="ECO:0007669"/>
    <property type="project" value="TreeGrafter"/>
</dbReference>
<accession>A0A941DMQ6</accession>
<keyword evidence="3 4" id="KW-0732">Signal</keyword>
<comment type="caution">
    <text evidence="7">The sequence shown here is derived from an EMBL/GenBank/DDBJ whole genome shotgun (WGS) entry which is preliminary data.</text>
</comment>
<feature type="domain" description="Solute-binding protein family 3/N-terminal" evidence="5">
    <location>
        <begin position="38"/>
        <end position="271"/>
    </location>
</feature>
<dbReference type="Proteomes" id="UP000680067">
    <property type="component" value="Unassembled WGS sequence"/>
</dbReference>
<dbReference type="GO" id="GO:0005576">
    <property type="term" value="C:extracellular region"/>
    <property type="evidence" value="ECO:0007669"/>
    <property type="project" value="TreeGrafter"/>
</dbReference>
<reference evidence="7" key="1">
    <citation type="submission" date="2021-04" db="EMBL/GenBank/DDBJ databases">
        <title>novel species isolated from subtropical streams in China.</title>
        <authorList>
            <person name="Lu H."/>
        </authorList>
    </citation>
    <scope>NUCLEOTIDE SEQUENCE</scope>
    <source>
        <strain evidence="7">LFS511W</strain>
    </source>
</reference>
<dbReference type="CDD" id="cd13688">
    <property type="entry name" value="PBP2_GltI_DEBP"/>
    <property type="match status" value="1"/>
</dbReference>
<feature type="signal peptide" evidence="4">
    <location>
        <begin position="1"/>
        <end position="26"/>
    </location>
</feature>
<dbReference type="AlphaFoldDB" id="A0A941DMQ6"/>
<keyword evidence="2" id="KW-0813">Transport</keyword>
<evidence type="ECO:0000256" key="1">
    <source>
        <dbReference type="ARBA" id="ARBA00010333"/>
    </source>
</evidence>
<gene>
    <name evidence="7" type="ORF">KDM89_09420</name>
</gene>
<evidence type="ECO:0000259" key="5">
    <source>
        <dbReference type="SMART" id="SM00062"/>
    </source>
</evidence>
<evidence type="ECO:0000256" key="4">
    <source>
        <dbReference type="SAM" id="SignalP"/>
    </source>
</evidence>
<protein>
    <submittedName>
        <fullName evidence="7">Amino acid ABC transporter substrate-binding protein</fullName>
    </submittedName>
</protein>
<proteinExistence type="inferred from homology"/>
<dbReference type="GO" id="GO:0030288">
    <property type="term" value="C:outer membrane-bounded periplasmic space"/>
    <property type="evidence" value="ECO:0007669"/>
    <property type="project" value="TreeGrafter"/>
</dbReference>
<dbReference type="GO" id="GO:0015276">
    <property type="term" value="F:ligand-gated monoatomic ion channel activity"/>
    <property type="evidence" value="ECO:0007669"/>
    <property type="project" value="InterPro"/>
</dbReference>
<evidence type="ECO:0000259" key="6">
    <source>
        <dbReference type="SMART" id="SM00079"/>
    </source>
</evidence>
<comment type="similarity">
    <text evidence="1">Belongs to the bacterial solute-binding protein 3 family.</text>
</comment>
<evidence type="ECO:0000313" key="7">
    <source>
        <dbReference type="EMBL" id="MBR7782362.1"/>
    </source>
</evidence>
<dbReference type="GO" id="GO:0016020">
    <property type="term" value="C:membrane"/>
    <property type="evidence" value="ECO:0007669"/>
    <property type="project" value="InterPro"/>
</dbReference>
<dbReference type="InterPro" id="IPR051455">
    <property type="entry name" value="Bact_solute-bind_prot3"/>
</dbReference>
<name>A0A941DMQ6_9BURK</name>
<dbReference type="Gene3D" id="3.40.190.10">
    <property type="entry name" value="Periplasmic binding protein-like II"/>
    <property type="match status" value="2"/>
</dbReference>
<dbReference type="RefSeq" id="WP_212687699.1">
    <property type="nucleotide sequence ID" value="NZ_JAGSPN010000006.1"/>
</dbReference>
<dbReference type="SUPFAM" id="SSF53850">
    <property type="entry name" value="Periplasmic binding protein-like II"/>
    <property type="match status" value="1"/>
</dbReference>
<evidence type="ECO:0000256" key="2">
    <source>
        <dbReference type="ARBA" id="ARBA00022448"/>
    </source>
</evidence>
<organism evidence="7 8">
    <name type="scientific">Undibacterium luofuense</name>
    <dbReference type="NCBI Taxonomy" id="2828733"/>
    <lineage>
        <taxon>Bacteria</taxon>
        <taxon>Pseudomonadati</taxon>
        <taxon>Pseudomonadota</taxon>
        <taxon>Betaproteobacteria</taxon>
        <taxon>Burkholderiales</taxon>
        <taxon>Oxalobacteraceae</taxon>
        <taxon>Undibacterium</taxon>
    </lineage>
</organism>
<evidence type="ECO:0000256" key="3">
    <source>
        <dbReference type="ARBA" id="ARBA00022729"/>
    </source>
</evidence>
<dbReference type="SMART" id="SM00079">
    <property type="entry name" value="PBPe"/>
    <property type="match status" value="1"/>
</dbReference>
<dbReference type="EMBL" id="JAGSPN010000006">
    <property type="protein sequence ID" value="MBR7782362.1"/>
    <property type="molecule type" value="Genomic_DNA"/>
</dbReference>
<dbReference type="InterPro" id="IPR001320">
    <property type="entry name" value="Iontro_rcpt_C"/>
</dbReference>
<dbReference type="SMART" id="SM00062">
    <property type="entry name" value="PBPb"/>
    <property type="match status" value="1"/>
</dbReference>
<dbReference type="InterPro" id="IPR001638">
    <property type="entry name" value="Solute-binding_3/MltF_N"/>
</dbReference>
<feature type="chain" id="PRO_5037531981" evidence="4">
    <location>
        <begin position="27"/>
        <end position="300"/>
    </location>
</feature>
<feature type="domain" description="Ionotropic glutamate receptor C-terminal" evidence="6">
    <location>
        <begin position="38"/>
        <end position="270"/>
    </location>
</feature>
<dbReference type="PANTHER" id="PTHR30085:SF2">
    <property type="entry name" value="GLUTAMATE_ASPARTATE IMPORT SOLUTE-BINDING PROTEIN"/>
    <property type="match status" value="1"/>
</dbReference>
<dbReference type="Pfam" id="PF00497">
    <property type="entry name" value="SBP_bac_3"/>
    <property type="match status" value="1"/>
</dbReference>
<keyword evidence="8" id="KW-1185">Reference proteome</keyword>